<evidence type="ECO:0000313" key="3">
    <source>
        <dbReference type="Proteomes" id="UP001059041"/>
    </source>
</evidence>
<dbReference type="EMBL" id="JAFHDT010000017">
    <property type="protein sequence ID" value="KAI7797512.1"/>
    <property type="molecule type" value="Genomic_DNA"/>
</dbReference>
<name>A0A9W7TK34_TRIRA</name>
<evidence type="ECO:0000313" key="2">
    <source>
        <dbReference type="EMBL" id="KAI7797512.1"/>
    </source>
</evidence>
<dbReference type="PANTHER" id="PTHR47272">
    <property type="entry name" value="DDE_TNP_1_7 DOMAIN-CONTAINING PROTEIN"/>
    <property type="match status" value="1"/>
</dbReference>
<dbReference type="AlphaFoldDB" id="A0A9W7TK34"/>
<accession>A0A9W7TK34</accession>
<organism evidence="2 3">
    <name type="scientific">Triplophysa rosa</name>
    <name type="common">Cave loach</name>
    <dbReference type="NCBI Taxonomy" id="992332"/>
    <lineage>
        <taxon>Eukaryota</taxon>
        <taxon>Metazoa</taxon>
        <taxon>Chordata</taxon>
        <taxon>Craniata</taxon>
        <taxon>Vertebrata</taxon>
        <taxon>Euteleostomi</taxon>
        <taxon>Actinopterygii</taxon>
        <taxon>Neopterygii</taxon>
        <taxon>Teleostei</taxon>
        <taxon>Ostariophysi</taxon>
        <taxon>Cypriniformes</taxon>
        <taxon>Nemacheilidae</taxon>
        <taxon>Triplophysa</taxon>
    </lineage>
</organism>
<gene>
    <name evidence="2" type="ORF">IRJ41_014840</name>
</gene>
<comment type="caution">
    <text evidence="2">The sequence shown here is derived from an EMBL/GenBank/DDBJ whole genome shotgun (WGS) entry which is preliminary data.</text>
</comment>
<evidence type="ECO:0000259" key="1">
    <source>
        <dbReference type="Pfam" id="PF13843"/>
    </source>
</evidence>
<dbReference type="Proteomes" id="UP001059041">
    <property type="component" value="Linkage Group LG17"/>
</dbReference>
<dbReference type="InterPro" id="IPR029526">
    <property type="entry name" value="PGBD"/>
</dbReference>
<keyword evidence="3" id="KW-1185">Reference proteome</keyword>
<reference evidence="2" key="1">
    <citation type="submission" date="2021-02" db="EMBL/GenBank/DDBJ databases">
        <title>Comparative genomics reveals that relaxation of natural selection precedes convergent phenotypic evolution of cavefish.</title>
        <authorList>
            <person name="Peng Z."/>
        </authorList>
    </citation>
    <scope>NUCLEOTIDE SEQUENCE</scope>
    <source>
        <tissue evidence="2">Muscle</tissue>
    </source>
</reference>
<sequence>MIPYYGHHGYKQFIKGKPIRYSYKVWSLASSGGYLYHMEPYAGVHTLLPETGLGHGPSVVLGLAEQAGVPEGCNFTHDNLFTTLSLIDEMTKRGYGCTGTMRQNQLFDVPFKPMKELQKLQWGFTEVLSEGEKLLVRWRDNSVVTVASNVENVYTELPVRRWNKERKAYDYLQQPQIIHSYNQRMGGVDLHDLQVSRYHSTIRSKKWWWPIYAWTLHSAVVNSWLFHRDVMNGDYDLLGFQRVVAQSLLKKFGTAPKGHGRPSSMSAAVTDIPRFDGVAHWPINTAGNRFLRCRVCDGRTSFGCEKCARPMHIECFKTFHNV</sequence>
<dbReference type="Pfam" id="PF13843">
    <property type="entry name" value="DDE_Tnp_1_7"/>
    <property type="match status" value="1"/>
</dbReference>
<protein>
    <submittedName>
        <fullName evidence="2">PiggyBac transposable element-derived protein 3-like</fullName>
    </submittedName>
</protein>
<feature type="domain" description="PiggyBac transposable element-derived protein" evidence="1">
    <location>
        <begin position="1"/>
        <end position="224"/>
    </location>
</feature>
<proteinExistence type="predicted"/>